<dbReference type="InterPro" id="IPR045851">
    <property type="entry name" value="AMP-bd_C_sf"/>
</dbReference>
<dbReference type="Pfam" id="PF00285">
    <property type="entry name" value="Citrate_synt"/>
    <property type="match status" value="1"/>
</dbReference>
<dbReference type="InterPro" id="IPR000873">
    <property type="entry name" value="AMP-dep_synth/lig_dom"/>
</dbReference>
<organism evidence="4 5">
    <name type="scientific">Actinomadura luteofluorescens</name>
    <dbReference type="NCBI Taxonomy" id="46163"/>
    <lineage>
        <taxon>Bacteria</taxon>
        <taxon>Bacillati</taxon>
        <taxon>Actinomycetota</taxon>
        <taxon>Actinomycetes</taxon>
        <taxon>Streptosporangiales</taxon>
        <taxon>Thermomonosporaceae</taxon>
        <taxon>Actinomadura</taxon>
    </lineage>
</organism>
<gene>
    <name evidence="4" type="ORF">BJY14_007824</name>
</gene>
<dbReference type="InterPro" id="IPR016142">
    <property type="entry name" value="Citrate_synth-like_lrg_a-sub"/>
</dbReference>
<dbReference type="GO" id="GO:0036440">
    <property type="term" value="F:citrate synthase activity"/>
    <property type="evidence" value="ECO:0007669"/>
    <property type="project" value="UniProtKB-EC"/>
</dbReference>
<sequence length="795" mass="86377">MAYIHSAGQRYDFAHTDVFALTFDSTFDLSIFGPFMAWESGASAITMRPQDVSNPVHFINENEVSVWLSVPSVAKALINAAALRPWSLPSLRYSLFCGEALPQYCASAWQQAAHNSTVINMYGPTEATISVSDYVWNQETSPEQCVNDLVPIGHIYTGHHVIIVDEANQDVPIGDRGELCIAGPQIFSGYLDSDQNNQRFLHRSEGGQLRKYYKTGDICEILSDGSIVYVARTDHQVKLSGYRIELGDTEATLRKLGATDAVAVPWPPNEPKFLVAATIGFSKDIEAVKQVLPDYMIPQKIVDLDAMPLNANGKIDRKGVAELLVEALRPAEVATSKLSLEDVKLLVAQALGEDPSNISDDSHLHEPGSWDSLGHISVVAALETRLGVRIDAVHDHELRSIQGIFAFAHGRTESRQVNRSLRGLLVTETSIANSDVGNGSLSYCGYDLTDLLASNSTFEHVSYLLLNHELPDNAQALAFQQQLAQRRTISLAAMETLRICARVGTHPLPALVTAISVLNAEISVVRNGLSVQSLTEVGEAGMDLIAQLPTLLSAYHMLRLRREPIPPRLELPHVANMLHMFGLPVSERNIDVITKDFIIHADNGTTASTYACLVANSAHTTVHAAVAAAAGVFSGARHGYASETAYAQLATLEGPDAVRAYVEHRLDDGELVDGIGHAIYGRAGDPRLAPYRQVATQVALEEDNVGGLEKANAMYDTASSRRDGAQPNYDLFGGLLYESLGLSLDLSAPLHICYRVVGWIAHILEERATGQPLVRPDARYVGHASRPVIPPSGLT</sequence>
<dbReference type="Proteomes" id="UP000529783">
    <property type="component" value="Unassembled WGS sequence"/>
</dbReference>
<dbReference type="Gene3D" id="1.10.580.10">
    <property type="entry name" value="Citrate Synthase, domain 1"/>
    <property type="match status" value="1"/>
</dbReference>
<dbReference type="SUPFAM" id="SSF48256">
    <property type="entry name" value="Citrate synthase"/>
    <property type="match status" value="1"/>
</dbReference>
<evidence type="ECO:0000259" key="3">
    <source>
        <dbReference type="Pfam" id="PF00501"/>
    </source>
</evidence>
<comment type="caution">
    <text evidence="4">The sequence shown here is derived from an EMBL/GenBank/DDBJ whole genome shotgun (WGS) entry which is preliminary data.</text>
</comment>
<evidence type="ECO:0000256" key="2">
    <source>
        <dbReference type="ARBA" id="ARBA00012972"/>
    </source>
</evidence>
<dbReference type="Gene3D" id="3.40.50.12780">
    <property type="entry name" value="N-terminal domain of ligase-like"/>
    <property type="match status" value="1"/>
</dbReference>
<dbReference type="AlphaFoldDB" id="A0A7Y9EQC8"/>
<dbReference type="SUPFAM" id="SSF47336">
    <property type="entry name" value="ACP-like"/>
    <property type="match status" value="1"/>
</dbReference>
<protein>
    <recommendedName>
        <fullName evidence="2">citrate synthase (unknown stereospecificity)</fullName>
        <ecNumber evidence="2">2.3.3.16</ecNumber>
    </recommendedName>
</protein>
<name>A0A7Y9EQC8_9ACTN</name>
<keyword evidence="5" id="KW-1185">Reference proteome</keyword>
<reference evidence="4 5" key="1">
    <citation type="submission" date="2020-07" db="EMBL/GenBank/DDBJ databases">
        <title>Sequencing the genomes of 1000 actinobacteria strains.</title>
        <authorList>
            <person name="Klenk H.-P."/>
        </authorList>
    </citation>
    <scope>NUCLEOTIDE SEQUENCE [LARGE SCALE GENOMIC DNA]</scope>
    <source>
        <strain evidence="4 5">DSM 40398</strain>
    </source>
</reference>
<evidence type="ECO:0000256" key="1">
    <source>
        <dbReference type="ARBA" id="ARBA00005163"/>
    </source>
</evidence>
<dbReference type="EMBL" id="JACCBA010000001">
    <property type="protein sequence ID" value="NYD51841.1"/>
    <property type="molecule type" value="Genomic_DNA"/>
</dbReference>
<dbReference type="GO" id="GO:0031177">
    <property type="term" value="F:phosphopantetheine binding"/>
    <property type="evidence" value="ECO:0007669"/>
    <property type="project" value="TreeGrafter"/>
</dbReference>
<dbReference type="PRINTS" id="PR00143">
    <property type="entry name" value="CITRTSNTHASE"/>
</dbReference>
<dbReference type="InterPro" id="IPR002020">
    <property type="entry name" value="Citrate_synthase"/>
</dbReference>
<dbReference type="GO" id="GO:0044550">
    <property type="term" value="P:secondary metabolite biosynthetic process"/>
    <property type="evidence" value="ECO:0007669"/>
    <property type="project" value="TreeGrafter"/>
</dbReference>
<dbReference type="EC" id="2.3.3.16" evidence="2"/>
<feature type="domain" description="AMP-dependent synthetase/ligase" evidence="3">
    <location>
        <begin position="10"/>
        <end position="191"/>
    </location>
</feature>
<dbReference type="InterPro" id="IPR042099">
    <property type="entry name" value="ANL_N_sf"/>
</dbReference>
<evidence type="ECO:0000313" key="5">
    <source>
        <dbReference type="Proteomes" id="UP000529783"/>
    </source>
</evidence>
<dbReference type="PANTHER" id="PTHR45527:SF1">
    <property type="entry name" value="FATTY ACID SYNTHASE"/>
    <property type="match status" value="1"/>
</dbReference>
<comment type="pathway">
    <text evidence="1">Carbohydrate metabolism; tricarboxylic acid cycle.</text>
</comment>
<dbReference type="InterPro" id="IPR036736">
    <property type="entry name" value="ACP-like_sf"/>
</dbReference>
<dbReference type="Pfam" id="PF00501">
    <property type="entry name" value="AMP-binding"/>
    <property type="match status" value="1"/>
</dbReference>
<proteinExistence type="predicted"/>
<dbReference type="GO" id="GO:0005737">
    <property type="term" value="C:cytoplasm"/>
    <property type="evidence" value="ECO:0007669"/>
    <property type="project" value="TreeGrafter"/>
</dbReference>
<dbReference type="InterPro" id="IPR016143">
    <property type="entry name" value="Citrate_synth-like_sm_a-sub"/>
</dbReference>
<dbReference type="Gene3D" id="3.30.300.30">
    <property type="match status" value="1"/>
</dbReference>
<dbReference type="Gene3D" id="1.10.1200.10">
    <property type="entry name" value="ACP-like"/>
    <property type="match status" value="1"/>
</dbReference>
<dbReference type="InterPro" id="IPR036969">
    <property type="entry name" value="Citrate_synthase_sf"/>
</dbReference>
<dbReference type="GO" id="GO:0006099">
    <property type="term" value="P:tricarboxylic acid cycle"/>
    <property type="evidence" value="ECO:0007669"/>
    <property type="project" value="UniProtKB-UniPathway"/>
</dbReference>
<dbReference type="PANTHER" id="PTHR45527">
    <property type="entry name" value="NONRIBOSOMAL PEPTIDE SYNTHETASE"/>
    <property type="match status" value="1"/>
</dbReference>
<dbReference type="SUPFAM" id="SSF56801">
    <property type="entry name" value="Acetyl-CoA synthetase-like"/>
    <property type="match status" value="1"/>
</dbReference>
<dbReference type="UniPathway" id="UPA00223"/>
<evidence type="ECO:0000313" key="4">
    <source>
        <dbReference type="EMBL" id="NYD51841.1"/>
    </source>
</evidence>
<dbReference type="GO" id="GO:0043041">
    <property type="term" value="P:amino acid activation for nonribosomal peptide biosynthetic process"/>
    <property type="evidence" value="ECO:0007669"/>
    <property type="project" value="TreeGrafter"/>
</dbReference>
<accession>A0A7Y9EQC8</accession>
<dbReference type="Gene3D" id="1.10.230.10">
    <property type="entry name" value="Cytochrome P450-Terp, domain 2"/>
    <property type="match status" value="1"/>
</dbReference>